<dbReference type="PANTHER" id="PTHR36834">
    <property type="entry name" value="MEMBRANE PROTEIN-RELATED"/>
    <property type="match status" value="1"/>
</dbReference>
<comment type="caution">
    <text evidence="3">The sequence shown here is derived from an EMBL/GenBank/DDBJ whole genome shotgun (WGS) entry which is preliminary data.</text>
</comment>
<dbReference type="EMBL" id="PVMZ01000015">
    <property type="protein sequence ID" value="PRX17583.1"/>
    <property type="molecule type" value="Genomic_DNA"/>
</dbReference>
<evidence type="ECO:0000256" key="1">
    <source>
        <dbReference type="SAM" id="Phobius"/>
    </source>
</evidence>
<dbReference type="AlphaFoldDB" id="A0A2T0K3Y2"/>
<keyword evidence="1" id="KW-0472">Membrane</keyword>
<evidence type="ECO:0000313" key="3">
    <source>
        <dbReference type="EMBL" id="PRX17583.1"/>
    </source>
</evidence>
<organism evidence="3 4">
    <name type="scientific">Actinoplanes italicus</name>
    <dbReference type="NCBI Taxonomy" id="113567"/>
    <lineage>
        <taxon>Bacteria</taxon>
        <taxon>Bacillati</taxon>
        <taxon>Actinomycetota</taxon>
        <taxon>Actinomycetes</taxon>
        <taxon>Micromonosporales</taxon>
        <taxon>Micromonosporaceae</taxon>
        <taxon>Actinoplanes</taxon>
    </lineage>
</organism>
<reference evidence="3 4" key="1">
    <citation type="submission" date="2018-03" db="EMBL/GenBank/DDBJ databases">
        <title>Genomic Encyclopedia of Archaeal and Bacterial Type Strains, Phase II (KMG-II): from individual species to whole genera.</title>
        <authorList>
            <person name="Goeker M."/>
        </authorList>
    </citation>
    <scope>NUCLEOTIDE SEQUENCE [LARGE SCALE GENOMIC DNA]</scope>
    <source>
        <strain evidence="3 4">DSM 43146</strain>
    </source>
</reference>
<feature type="domain" description="VanZ-like" evidence="2">
    <location>
        <begin position="49"/>
        <end position="163"/>
    </location>
</feature>
<feature type="transmembrane region" description="Helical" evidence="1">
    <location>
        <begin position="89"/>
        <end position="108"/>
    </location>
</feature>
<evidence type="ECO:0000313" key="4">
    <source>
        <dbReference type="Proteomes" id="UP000239415"/>
    </source>
</evidence>
<keyword evidence="4" id="KW-1185">Reference proteome</keyword>
<proteinExistence type="predicted"/>
<dbReference type="InterPro" id="IPR053150">
    <property type="entry name" value="Teicoplanin_resist-assoc"/>
</dbReference>
<dbReference type="OrthoDB" id="3296153at2"/>
<feature type="transmembrane region" description="Helical" evidence="1">
    <location>
        <begin position="41"/>
        <end position="69"/>
    </location>
</feature>
<accession>A0A2T0K3Y2</accession>
<dbReference type="Pfam" id="PF04892">
    <property type="entry name" value="VanZ"/>
    <property type="match status" value="1"/>
</dbReference>
<feature type="transmembrane region" description="Helical" evidence="1">
    <location>
        <begin position="6"/>
        <end position="29"/>
    </location>
</feature>
<feature type="transmembrane region" description="Helical" evidence="1">
    <location>
        <begin position="148"/>
        <end position="166"/>
    </location>
</feature>
<dbReference type="PANTHER" id="PTHR36834:SF2">
    <property type="entry name" value="MEMBRANE PROTEIN"/>
    <property type="match status" value="1"/>
</dbReference>
<dbReference type="InterPro" id="IPR006976">
    <property type="entry name" value="VanZ-like"/>
</dbReference>
<keyword evidence="1" id="KW-1133">Transmembrane helix</keyword>
<dbReference type="Proteomes" id="UP000239415">
    <property type="component" value="Unassembled WGS sequence"/>
</dbReference>
<feature type="transmembrane region" description="Helical" evidence="1">
    <location>
        <begin position="115"/>
        <end position="136"/>
    </location>
</feature>
<gene>
    <name evidence="3" type="ORF">CLV67_11575</name>
</gene>
<dbReference type="RefSeq" id="WP_106324899.1">
    <property type="nucleotide sequence ID" value="NZ_BOMO01000141.1"/>
</dbReference>
<protein>
    <submittedName>
        <fullName evidence="3">VanZ like protein</fullName>
    </submittedName>
</protein>
<sequence>MPTHQFDIPALPVLLPLGFALMIVTGLFLHRRGLLTPARLALGWFAGWYAVAVLGATLLPMHLAWGGAYDPDQYRFIFIPLLEMRPLDFLLNTVMTLPLAGLLFLLFGIREEGRLVRIGFLVSLAIETTQLVMLFTLDGNRWADVNDLMSNTFGTWLGYLAFRRLMRYARFRRAVESCSFARTGRATPAAVR</sequence>
<name>A0A2T0K3Y2_9ACTN</name>
<keyword evidence="1" id="KW-0812">Transmembrane</keyword>
<evidence type="ECO:0000259" key="2">
    <source>
        <dbReference type="Pfam" id="PF04892"/>
    </source>
</evidence>